<comment type="caution">
    <text evidence="1">The sequence shown here is derived from an EMBL/GenBank/DDBJ whole genome shotgun (WGS) entry which is preliminary data.</text>
</comment>
<name>A0ABV5F6H2_9FLAO</name>
<proteinExistence type="predicted"/>
<evidence type="ECO:0000313" key="1">
    <source>
        <dbReference type="EMBL" id="MFB9055046.1"/>
    </source>
</evidence>
<gene>
    <name evidence="1" type="ORF">ACFFVB_18340</name>
</gene>
<reference evidence="1 2" key="1">
    <citation type="submission" date="2024-09" db="EMBL/GenBank/DDBJ databases">
        <authorList>
            <person name="Sun Q."/>
            <person name="Mori K."/>
        </authorList>
    </citation>
    <scope>NUCLEOTIDE SEQUENCE [LARGE SCALE GENOMIC DNA]</scope>
    <source>
        <strain evidence="1 2">CECT 8286</strain>
    </source>
</reference>
<dbReference type="Proteomes" id="UP001589605">
    <property type="component" value="Unassembled WGS sequence"/>
</dbReference>
<keyword evidence="2" id="KW-1185">Reference proteome</keyword>
<dbReference type="EMBL" id="JBHMEZ010000032">
    <property type="protein sequence ID" value="MFB9055046.1"/>
    <property type="molecule type" value="Genomic_DNA"/>
</dbReference>
<dbReference type="RefSeq" id="WP_382384725.1">
    <property type="nucleotide sequence ID" value="NZ_JBHMEZ010000032.1"/>
</dbReference>
<sequence length="172" mass="19163">MSIDNSKRVPASPTVCKIGLFFNAISTPSVSDALGRFFNVTLADAVEDELYVSSGSIQVKESSETTTQGTIYTQQVVFILPTTDAFRGERIDQFKRVKFLAIQLTNKSKFFFGDNDLYQNTPPKCKTSSDEKRTQITYTQKSTKSLGFIIQSNFAFQDGLQFVFQDGGAFNV</sequence>
<accession>A0ABV5F6H2</accession>
<protein>
    <submittedName>
        <fullName evidence="1">Uncharacterized protein</fullName>
    </submittedName>
</protein>
<evidence type="ECO:0000313" key="2">
    <source>
        <dbReference type="Proteomes" id="UP001589605"/>
    </source>
</evidence>
<organism evidence="1 2">
    <name type="scientific">Formosa undariae</name>
    <dbReference type="NCBI Taxonomy" id="1325436"/>
    <lineage>
        <taxon>Bacteria</taxon>
        <taxon>Pseudomonadati</taxon>
        <taxon>Bacteroidota</taxon>
        <taxon>Flavobacteriia</taxon>
        <taxon>Flavobacteriales</taxon>
        <taxon>Flavobacteriaceae</taxon>
        <taxon>Formosa</taxon>
    </lineage>
</organism>